<gene>
    <name evidence="4" type="ORF">EEDITHA_LOCUS8923</name>
</gene>
<dbReference type="GO" id="GO:0005741">
    <property type="term" value="C:mitochondrial outer membrane"/>
    <property type="evidence" value="ECO:0007669"/>
    <property type="project" value="TreeGrafter"/>
</dbReference>
<dbReference type="AlphaFoldDB" id="A0AAU9U2D3"/>
<dbReference type="GO" id="GO:0005524">
    <property type="term" value="F:ATP binding"/>
    <property type="evidence" value="ECO:0007669"/>
    <property type="project" value="UniProtKB-KW"/>
</dbReference>
<evidence type="ECO:0000313" key="5">
    <source>
        <dbReference type="Proteomes" id="UP001153954"/>
    </source>
</evidence>
<dbReference type="Proteomes" id="UP001153954">
    <property type="component" value="Unassembled WGS sequence"/>
</dbReference>
<dbReference type="Gene3D" id="3.40.50.300">
    <property type="entry name" value="P-loop containing nucleotide triphosphate hydrolases"/>
    <property type="match status" value="1"/>
</dbReference>
<name>A0AAU9U2D3_EUPED</name>
<sequence>MINISKRGVPAGATNRPQDLDRAIQRRMPATFHVPMPAAAQRERILQLILRAEPTAADIDYSRLGAATEGFSGSDLHELCRQAAVYRVRDLARDEMAREAQSKLNKSTSDSDDEYVDAVRPITMDDLRLALGKLKESKIQCGSMAPTMRIELD</sequence>
<dbReference type="SUPFAM" id="SSF52540">
    <property type="entry name" value="P-loop containing nucleoside triphosphate hydrolases"/>
    <property type="match status" value="1"/>
</dbReference>
<dbReference type="InterPro" id="IPR051701">
    <property type="entry name" value="Mito_OM_Translocase_MSP1"/>
</dbReference>
<keyword evidence="2" id="KW-0067">ATP-binding</keyword>
<evidence type="ECO:0000256" key="2">
    <source>
        <dbReference type="ARBA" id="ARBA00022840"/>
    </source>
</evidence>
<evidence type="ECO:0000259" key="3">
    <source>
        <dbReference type="Pfam" id="PF17862"/>
    </source>
</evidence>
<reference evidence="4" key="1">
    <citation type="submission" date="2022-03" db="EMBL/GenBank/DDBJ databases">
        <authorList>
            <person name="Tunstrom K."/>
        </authorList>
    </citation>
    <scope>NUCLEOTIDE SEQUENCE</scope>
</reference>
<accession>A0AAU9U2D3</accession>
<keyword evidence="5" id="KW-1185">Reference proteome</keyword>
<dbReference type="EMBL" id="CAKOGL010000012">
    <property type="protein sequence ID" value="CAH2093236.1"/>
    <property type="molecule type" value="Genomic_DNA"/>
</dbReference>
<dbReference type="PANTHER" id="PTHR45644:SF3">
    <property type="entry name" value="FI08533P-RELATED"/>
    <property type="match status" value="1"/>
</dbReference>
<comment type="caution">
    <text evidence="4">The sequence shown here is derived from an EMBL/GenBank/DDBJ whole genome shotgun (WGS) entry which is preliminary data.</text>
</comment>
<evidence type="ECO:0000256" key="1">
    <source>
        <dbReference type="ARBA" id="ARBA00022741"/>
    </source>
</evidence>
<organism evidence="4 5">
    <name type="scientific">Euphydryas editha</name>
    <name type="common">Edith's checkerspot</name>
    <dbReference type="NCBI Taxonomy" id="104508"/>
    <lineage>
        <taxon>Eukaryota</taxon>
        <taxon>Metazoa</taxon>
        <taxon>Ecdysozoa</taxon>
        <taxon>Arthropoda</taxon>
        <taxon>Hexapoda</taxon>
        <taxon>Insecta</taxon>
        <taxon>Pterygota</taxon>
        <taxon>Neoptera</taxon>
        <taxon>Endopterygota</taxon>
        <taxon>Lepidoptera</taxon>
        <taxon>Glossata</taxon>
        <taxon>Ditrysia</taxon>
        <taxon>Papilionoidea</taxon>
        <taxon>Nymphalidae</taxon>
        <taxon>Nymphalinae</taxon>
        <taxon>Euphydryas</taxon>
    </lineage>
</organism>
<protein>
    <recommendedName>
        <fullName evidence="3">AAA ATPase AAA+ lid domain-containing protein</fullName>
    </recommendedName>
</protein>
<feature type="domain" description="AAA ATPase AAA+ lid" evidence="3">
    <location>
        <begin position="58"/>
        <end position="93"/>
    </location>
</feature>
<dbReference type="InterPro" id="IPR027417">
    <property type="entry name" value="P-loop_NTPase"/>
</dbReference>
<keyword evidence="1" id="KW-0547">Nucleotide-binding</keyword>
<evidence type="ECO:0000313" key="4">
    <source>
        <dbReference type="EMBL" id="CAH2093236.1"/>
    </source>
</evidence>
<dbReference type="Pfam" id="PF17862">
    <property type="entry name" value="AAA_lid_3"/>
    <property type="match status" value="1"/>
</dbReference>
<dbReference type="InterPro" id="IPR041569">
    <property type="entry name" value="AAA_lid_3"/>
</dbReference>
<dbReference type="GO" id="GO:0140570">
    <property type="term" value="P:extraction of mislocalized protein from mitochondrial outer membrane"/>
    <property type="evidence" value="ECO:0007669"/>
    <property type="project" value="TreeGrafter"/>
</dbReference>
<dbReference type="PANTHER" id="PTHR45644">
    <property type="entry name" value="AAA ATPASE, PUTATIVE (AFU_ORTHOLOGUE AFUA_2G12920)-RELATED-RELATED"/>
    <property type="match status" value="1"/>
</dbReference>
<dbReference type="Gene3D" id="1.10.8.60">
    <property type="match status" value="1"/>
</dbReference>
<proteinExistence type="predicted"/>